<evidence type="ECO:0000313" key="3">
    <source>
        <dbReference type="Proteomes" id="UP001196565"/>
    </source>
</evidence>
<evidence type="ECO:0000259" key="1">
    <source>
        <dbReference type="Pfam" id="PF12680"/>
    </source>
</evidence>
<organism evidence="2 3">
    <name type="scientific">Roseomonas alba</name>
    <dbReference type="NCBI Taxonomy" id="2846776"/>
    <lineage>
        <taxon>Bacteria</taxon>
        <taxon>Pseudomonadati</taxon>
        <taxon>Pseudomonadota</taxon>
        <taxon>Alphaproteobacteria</taxon>
        <taxon>Acetobacterales</taxon>
        <taxon>Roseomonadaceae</taxon>
        <taxon>Roseomonas</taxon>
    </lineage>
</organism>
<sequence length="120" mass="13741">MTNDAEAELPVRMQLDAYNARDIEAFMRCWADDCECREFPDTLLARGAAEVRRRHVARFQEPHLFGELLARFSVGNLVVDRERVTRSFPDGPGEVEVIAIYQVEGSKILRAWFKSGPRLS</sequence>
<comment type="caution">
    <text evidence="2">The sequence shown here is derived from an EMBL/GenBank/DDBJ whole genome shotgun (WGS) entry which is preliminary data.</text>
</comment>
<name>A0ABS7AF96_9PROT</name>
<proteinExistence type="predicted"/>
<dbReference type="InterPro" id="IPR037401">
    <property type="entry name" value="SnoaL-like"/>
</dbReference>
<protein>
    <submittedName>
        <fullName evidence="2">Nuclear transport factor 2 family protein</fullName>
    </submittedName>
</protein>
<dbReference type="Pfam" id="PF12680">
    <property type="entry name" value="SnoaL_2"/>
    <property type="match status" value="1"/>
</dbReference>
<keyword evidence="3" id="KW-1185">Reference proteome</keyword>
<dbReference type="SUPFAM" id="SSF54427">
    <property type="entry name" value="NTF2-like"/>
    <property type="match status" value="1"/>
</dbReference>
<dbReference type="PIRSF" id="PIRSF030561">
    <property type="entry name" value="UCP030561"/>
    <property type="match status" value="1"/>
</dbReference>
<accession>A0ABS7AF96</accession>
<reference evidence="2 3" key="1">
    <citation type="submission" date="2021-07" db="EMBL/GenBank/DDBJ databases">
        <authorList>
            <person name="So Y."/>
        </authorList>
    </citation>
    <scope>NUCLEOTIDE SEQUENCE [LARGE SCALE GENOMIC DNA]</scope>
    <source>
        <strain evidence="2 3">HJA6</strain>
    </source>
</reference>
<dbReference type="InterPro" id="IPR032710">
    <property type="entry name" value="NTF2-like_dom_sf"/>
</dbReference>
<evidence type="ECO:0000313" key="2">
    <source>
        <dbReference type="EMBL" id="MBW6400978.1"/>
    </source>
</evidence>
<dbReference type="InterPro" id="IPR008317">
    <property type="entry name" value="UCP030561"/>
</dbReference>
<feature type="domain" description="SnoaL-like" evidence="1">
    <location>
        <begin position="11"/>
        <end position="110"/>
    </location>
</feature>
<dbReference type="RefSeq" id="WP_219765542.1">
    <property type="nucleotide sequence ID" value="NZ_JAHYBZ010000009.1"/>
</dbReference>
<dbReference type="EMBL" id="JAHYBZ010000009">
    <property type="protein sequence ID" value="MBW6400978.1"/>
    <property type="molecule type" value="Genomic_DNA"/>
</dbReference>
<gene>
    <name evidence="2" type="ORF">KPL78_24175</name>
</gene>
<dbReference type="Gene3D" id="3.10.450.50">
    <property type="match status" value="1"/>
</dbReference>
<dbReference type="Proteomes" id="UP001196565">
    <property type="component" value="Unassembled WGS sequence"/>
</dbReference>